<evidence type="ECO:0000313" key="5">
    <source>
        <dbReference type="EMBL" id="VVM04419.1"/>
    </source>
</evidence>
<keyword evidence="2 4" id="KW-1133">Transmembrane helix</keyword>
<feature type="transmembrane region" description="Helical" evidence="4">
    <location>
        <begin position="224"/>
        <end position="246"/>
    </location>
</feature>
<dbReference type="PANTHER" id="PTHR23526">
    <property type="entry name" value="INTEGRAL MEMBRANE TRANSPORT PROTEIN-RELATED"/>
    <property type="match status" value="1"/>
</dbReference>
<feature type="transmembrane region" description="Helical" evidence="4">
    <location>
        <begin position="318"/>
        <end position="342"/>
    </location>
</feature>
<keyword evidence="3 4" id="KW-0472">Membrane</keyword>
<feature type="transmembrane region" description="Helical" evidence="4">
    <location>
        <begin position="146"/>
        <end position="169"/>
    </location>
</feature>
<evidence type="ECO:0008006" key="7">
    <source>
        <dbReference type="Google" id="ProtNLM"/>
    </source>
</evidence>
<dbReference type="Proteomes" id="UP000334923">
    <property type="component" value="Unassembled WGS sequence"/>
</dbReference>
<feature type="transmembrane region" description="Helical" evidence="4">
    <location>
        <begin position="45"/>
        <end position="66"/>
    </location>
</feature>
<protein>
    <recommendedName>
        <fullName evidence="7">Major facilitator superfamily (MFS) profile domain-containing protein</fullName>
    </recommendedName>
</protein>
<dbReference type="OrthoDB" id="182311at2"/>
<evidence type="ECO:0000256" key="1">
    <source>
        <dbReference type="ARBA" id="ARBA00022692"/>
    </source>
</evidence>
<evidence type="ECO:0000313" key="6">
    <source>
        <dbReference type="Proteomes" id="UP000334923"/>
    </source>
</evidence>
<feature type="transmembrane region" description="Helical" evidence="4">
    <location>
        <begin position="112"/>
        <end position="134"/>
    </location>
</feature>
<dbReference type="InterPro" id="IPR036259">
    <property type="entry name" value="MFS_trans_sf"/>
</dbReference>
<feature type="transmembrane region" description="Helical" evidence="4">
    <location>
        <begin position="354"/>
        <end position="375"/>
    </location>
</feature>
<keyword evidence="1 4" id="KW-0812">Transmembrane</keyword>
<feature type="transmembrane region" description="Helical" evidence="4">
    <location>
        <begin position="21"/>
        <end position="39"/>
    </location>
</feature>
<feature type="transmembrane region" description="Helical" evidence="4">
    <location>
        <begin position="175"/>
        <end position="196"/>
    </location>
</feature>
<gene>
    <name evidence="5" type="ORF">MAMT_00082</name>
</gene>
<feature type="transmembrane region" description="Helical" evidence="4">
    <location>
        <begin position="78"/>
        <end position="100"/>
    </location>
</feature>
<proteinExistence type="predicted"/>
<sequence>MDAACGWELRTAILRINLFQLFNTASFTLVNGVPMILFFRELGASDFLLGVVASLGPILNLLQIPATRYLPRIGYRRLVVGGWSIRTSFIAGMALLPWAVPLLGGKAVSITMLLFLFAYNASRGASLCGFLPWMTSLVPDGSRGWFLARDLFFSAVASVIILAGSFLLFRSHTSLSAFSWTFWGSFAAGLCSLWLLKQVPDVPVAAADQPRKRHAGKRKGDHRLFDLMGFNLLTASSLSTGAVFWVPLLQREHQWTPAGVLGLLASQSGLVLLSLMFLRNQVDRFGNRPALLAAILAITTNFGLWLAIAARLLPVHPITLTLVVASWGIGFSCFQVGNVHLAMQLAPREGRSEYFARFSVVNSLALGIGPILWGAFLGSFSAWKLRIGFAEANPYVFLFLCLCLLVAASLFFLARLPGGRLPECSPAP</sequence>
<dbReference type="RefSeq" id="WP_142658969.1">
    <property type="nucleotide sequence ID" value="NZ_CABFVA020000002.1"/>
</dbReference>
<dbReference type="InterPro" id="IPR011701">
    <property type="entry name" value="MFS"/>
</dbReference>
<reference evidence="5 6" key="1">
    <citation type="submission" date="2019-09" db="EMBL/GenBank/DDBJ databases">
        <authorList>
            <person name="Cremers G."/>
        </authorList>
    </citation>
    <scope>NUCLEOTIDE SEQUENCE [LARGE SCALE GENOMIC DNA]</scope>
    <source>
        <strain evidence="5">4A</strain>
    </source>
</reference>
<dbReference type="EMBL" id="CABFVA020000002">
    <property type="protein sequence ID" value="VVM04419.1"/>
    <property type="molecule type" value="Genomic_DNA"/>
</dbReference>
<dbReference type="PANTHER" id="PTHR23526:SF2">
    <property type="entry name" value="MAJOR FACILITATOR SUPERFAMILY (MFS) PROFILE DOMAIN-CONTAINING PROTEIN"/>
    <property type="match status" value="1"/>
</dbReference>
<organism evidence="5 6">
    <name type="scientific">Methylacidimicrobium tartarophylax</name>
    <dbReference type="NCBI Taxonomy" id="1041768"/>
    <lineage>
        <taxon>Bacteria</taxon>
        <taxon>Pseudomonadati</taxon>
        <taxon>Verrucomicrobiota</taxon>
        <taxon>Methylacidimicrobium</taxon>
    </lineage>
</organism>
<evidence type="ECO:0000256" key="3">
    <source>
        <dbReference type="ARBA" id="ARBA00023136"/>
    </source>
</evidence>
<feature type="transmembrane region" description="Helical" evidence="4">
    <location>
        <begin position="395"/>
        <end position="414"/>
    </location>
</feature>
<feature type="transmembrane region" description="Helical" evidence="4">
    <location>
        <begin position="258"/>
        <end position="278"/>
    </location>
</feature>
<evidence type="ECO:0000256" key="2">
    <source>
        <dbReference type="ARBA" id="ARBA00022989"/>
    </source>
</evidence>
<dbReference type="Gene3D" id="1.20.1250.20">
    <property type="entry name" value="MFS general substrate transporter like domains"/>
    <property type="match status" value="1"/>
</dbReference>
<keyword evidence="6" id="KW-1185">Reference proteome</keyword>
<dbReference type="Pfam" id="PF07690">
    <property type="entry name" value="MFS_1"/>
    <property type="match status" value="1"/>
</dbReference>
<name>A0A5E6M9K2_9BACT</name>
<dbReference type="AlphaFoldDB" id="A0A5E6M9K2"/>
<feature type="transmembrane region" description="Helical" evidence="4">
    <location>
        <begin position="290"/>
        <end position="312"/>
    </location>
</feature>
<accession>A0A5E6M9K2</accession>
<dbReference type="InterPro" id="IPR052528">
    <property type="entry name" value="Sugar_transport-like"/>
</dbReference>
<dbReference type="SUPFAM" id="SSF103473">
    <property type="entry name" value="MFS general substrate transporter"/>
    <property type="match status" value="1"/>
</dbReference>
<evidence type="ECO:0000256" key="4">
    <source>
        <dbReference type="SAM" id="Phobius"/>
    </source>
</evidence>
<dbReference type="GO" id="GO:0022857">
    <property type="term" value="F:transmembrane transporter activity"/>
    <property type="evidence" value="ECO:0007669"/>
    <property type="project" value="InterPro"/>
</dbReference>